<gene>
    <name evidence="1" type="ORF">BN2476_240245</name>
</gene>
<dbReference type="EMBL" id="CYGY02000024">
    <property type="protein sequence ID" value="SIT40589.1"/>
    <property type="molecule type" value="Genomic_DNA"/>
</dbReference>
<keyword evidence="2" id="KW-1185">Reference proteome</keyword>
<reference evidence="1" key="1">
    <citation type="submission" date="2016-12" db="EMBL/GenBank/DDBJ databases">
        <authorList>
            <person name="Moulin L."/>
        </authorList>
    </citation>
    <scope>NUCLEOTIDE SEQUENCE [LARGE SCALE GENOMIC DNA]</scope>
    <source>
        <strain evidence="1">STM 7183</strain>
    </source>
</reference>
<dbReference type="AlphaFoldDB" id="A0A1N7RZL7"/>
<dbReference type="Proteomes" id="UP000195569">
    <property type="component" value="Unassembled WGS sequence"/>
</dbReference>
<evidence type="ECO:0000313" key="2">
    <source>
        <dbReference type="Proteomes" id="UP000195569"/>
    </source>
</evidence>
<proteinExistence type="predicted"/>
<sequence>MPPRANPLPAPSEAGPRHDKIALCPLNGQLTLLASLCGIPTPVCAFTGYCTDDANCGALAASVDPARFHGAIPARFRVRPD</sequence>
<comment type="caution">
    <text evidence="1">The sequence shown here is derived from an EMBL/GenBank/DDBJ whole genome shotgun (WGS) entry which is preliminary data.</text>
</comment>
<organism evidence="1 2">
    <name type="scientific">Paraburkholderia piptadeniae</name>
    <dbReference type="NCBI Taxonomy" id="1701573"/>
    <lineage>
        <taxon>Bacteria</taxon>
        <taxon>Pseudomonadati</taxon>
        <taxon>Pseudomonadota</taxon>
        <taxon>Betaproteobacteria</taxon>
        <taxon>Burkholderiales</taxon>
        <taxon>Burkholderiaceae</taxon>
        <taxon>Paraburkholderia</taxon>
    </lineage>
</organism>
<evidence type="ECO:0000313" key="1">
    <source>
        <dbReference type="EMBL" id="SIT40589.1"/>
    </source>
</evidence>
<protein>
    <submittedName>
        <fullName evidence="1">Uncharacterized protein</fullName>
    </submittedName>
</protein>
<accession>A0A1N7RZL7</accession>
<name>A0A1N7RZL7_9BURK</name>